<dbReference type="GO" id="GO:0005524">
    <property type="term" value="F:ATP binding"/>
    <property type="evidence" value="ECO:0007669"/>
    <property type="project" value="UniProtKB-KW"/>
</dbReference>
<dbReference type="SUPFAM" id="SSF55874">
    <property type="entry name" value="ATPase domain of HSP90 chaperone/DNA topoisomerase II/histidine kinase"/>
    <property type="match status" value="1"/>
</dbReference>
<dbReference type="CDD" id="cd06225">
    <property type="entry name" value="HAMP"/>
    <property type="match status" value="1"/>
</dbReference>
<dbReference type="InterPro" id="IPR035965">
    <property type="entry name" value="PAS-like_dom_sf"/>
</dbReference>
<dbReference type="InterPro" id="IPR036890">
    <property type="entry name" value="HATPase_C_sf"/>
</dbReference>
<gene>
    <name evidence="18" type="ordered locus">Sfum_1192</name>
</gene>
<keyword evidence="5 18" id="KW-0808">Transferase</keyword>
<dbReference type="PROSITE" id="PS50110">
    <property type="entry name" value="RESPONSE_REGULATORY"/>
    <property type="match status" value="1"/>
</dbReference>
<dbReference type="EMBL" id="CP000478">
    <property type="protein sequence ID" value="ABK16885.1"/>
    <property type="molecule type" value="Genomic_DNA"/>
</dbReference>
<evidence type="ECO:0000259" key="17">
    <source>
        <dbReference type="PROSITE" id="PS50885"/>
    </source>
</evidence>
<dbReference type="CDD" id="cd00130">
    <property type="entry name" value="PAS"/>
    <property type="match status" value="1"/>
</dbReference>
<dbReference type="SMART" id="SM00388">
    <property type="entry name" value="HisKA"/>
    <property type="match status" value="1"/>
</dbReference>
<dbReference type="InterPro" id="IPR036097">
    <property type="entry name" value="HisK_dim/P_sf"/>
</dbReference>
<dbReference type="GO" id="GO:0016020">
    <property type="term" value="C:membrane"/>
    <property type="evidence" value="ECO:0007669"/>
    <property type="project" value="UniProtKB-SubCell"/>
</dbReference>
<dbReference type="InterPro" id="IPR000014">
    <property type="entry name" value="PAS"/>
</dbReference>
<dbReference type="PANTHER" id="PTHR43065:SF42">
    <property type="entry name" value="TWO-COMPONENT SENSOR PPRA"/>
    <property type="match status" value="1"/>
</dbReference>
<proteinExistence type="predicted"/>
<name>A0LHI3_SYNFM</name>
<keyword evidence="4 10" id="KW-0597">Phosphoprotein</keyword>
<keyword evidence="12" id="KW-1133">Transmembrane helix</keyword>
<keyword evidence="19" id="KW-1185">Reference proteome</keyword>
<keyword evidence="9" id="KW-0902">Two-component regulatory system</keyword>
<comment type="subcellular location">
    <subcellularLocation>
        <location evidence="2">Membrane</location>
    </subcellularLocation>
</comment>
<evidence type="ECO:0000256" key="8">
    <source>
        <dbReference type="ARBA" id="ARBA00022840"/>
    </source>
</evidence>
<dbReference type="InterPro" id="IPR001610">
    <property type="entry name" value="PAC"/>
</dbReference>
<evidence type="ECO:0000256" key="2">
    <source>
        <dbReference type="ARBA" id="ARBA00004370"/>
    </source>
</evidence>
<protein>
    <recommendedName>
        <fullName evidence="3">histidine kinase</fullName>
        <ecNumber evidence="3">2.7.13.3</ecNumber>
    </recommendedName>
</protein>
<keyword evidence="8" id="KW-0067">ATP-binding</keyword>
<evidence type="ECO:0000313" key="18">
    <source>
        <dbReference type="EMBL" id="ABK16885.1"/>
    </source>
</evidence>
<dbReference type="Pfam" id="PF02518">
    <property type="entry name" value="HATPase_c"/>
    <property type="match status" value="1"/>
</dbReference>
<dbReference type="Pfam" id="PF00989">
    <property type="entry name" value="PAS"/>
    <property type="match status" value="1"/>
</dbReference>
<dbReference type="InterPro" id="IPR000700">
    <property type="entry name" value="PAS-assoc_C"/>
</dbReference>
<feature type="domain" description="HAMP" evidence="17">
    <location>
        <begin position="292"/>
        <end position="344"/>
    </location>
</feature>
<evidence type="ECO:0000256" key="4">
    <source>
        <dbReference type="ARBA" id="ARBA00022553"/>
    </source>
</evidence>
<dbReference type="AlphaFoldDB" id="A0LHI3"/>
<evidence type="ECO:0000256" key="7">
    <source>
        <dbReference type="ARBA" id="ARBA00022777"/>
    </source>
</evidence>
<evidence type="ECO:0000256" key="12">
    <source>
        <dbReference type="SAM" id="Phobius"/>
    </source>
</evidence>
<evidence type="ECO:0000259" key="13">
    <source>
        <dbReference type="PROSITE" id="PS50109"/>
    </source>
</evidence>
<dbReference type="SMART" id="SM00387">
    <property type="entry name" value="HATPase_c"/>
    <property type="match status" value="1"/>
</dbReference>
<dbReference type="eggNOG" id="COG2204">
    <property type="taxonomic scope" value="Bacteria"/>
</dbReference>
<dbReference type="Gene3D" id="6.10.340.10">
    <property type="match status" value="1"/>
</dbReference>
<dbReference type="SUPFAM" id="SSF47384">
    <property type="entry name" value="Homodimeric domain of signal transducing histidine kinase"/>
    <property type="match status" value="1"/>
</dbReference>
<dbReference type="SMART" id="SM00091">
    <property type="entry name" value="PAS"/>
    <property type="match status" value="1"/>
</dbReference>
<dbReference type="InterPro" id="IPR003594">
    <property type="entry name" value="HATPase_dom"/>
</dbReference>
<dbReference type="SUPFAM" id="SSF158472">
    <property type="entry name" value="HAMP domain-like"/>
    <property type="match status" value="1"/>
</dbReference>
<evidence type="ECO:0000256" key="5">
    <source>
        <dbReference type="ARBA" id="ARBA00022679"/>
    </source>
</evidence>
<dbReference type="Proteomes" id="UP000001784">
    <property type="component" value="Chromosome"/>
</dbReference>
<feature type="transmembrane region" description="Helical" evidence="12">
    <location>
        <begin position="272"/>
        <end position="291"/>
    </location>
</feature>
<dbReference type="Pfam" id="PF00672">
    <property type="entry name" value="HAMP"/>
    <property type="match status" value="1"/>
</dbReference>
<dbReference type="PROSITE" id="PS50113">
    <property type="entry name" value="PAC"/>
    <property type="match status" value="1"/>
</dbReference>
<dbReference type="Gene3D" id="3.30.565.10">
    <property type="entry name" value="Histidine kinase-like ATPase, C-terminal domain"/>
    <property type="match status" value="1"/>
</dbReference>
<feature type="domain" description="PAS" evidence="15">
    <location>
        <begin position="409"/>
        <end position="480"/>
    </location>
</feature>
<evidence type="ECO:0000256" key="1">
    <source>
        <dbReference type="ARBA" id="ARBA00000085"/>
    </source>
</evidence>
<dbReference type="NCBIfam" id="TIGR00229">
    <property type="entry name" value="sensory_box"/>
    <property type="match status" value="1"/>
</dbReference>
<accession>A0LHI3</accession>
<evidence type="ECO:0000259" key="16">
    <source>
        <dbReference type="PROSITE" id="PS50113"/>
    </source>
</evidence>
<evidence type="ECO:0000256" key="9">
    <source>
        <dbReference type="ARBA" id="ARBA00023012"/>
    </source>
</evidence>
<keyword evidence="12" id="KW-0812">Transmembrane</keyword>
<dbReference type="InterPro" id="IPR003660">
    <property type="entry name" value="HAMP_dom"/>
</dbReference>
<dbReference type="InterPro" id="IPR004358">
    <property type="entry name" value="Sig_transdc_His_kin-like_C"/>
</dbReference>
<evidence type="ECO:0000259" key="14">
    <source>
        <dbReference type="PROSITE" id="PS50110"/>
    </source>
</evidence>
<dbReference type="Pfam" id="PF00072">
    <property type="entry name" value="Response_reg"/>
    <property type="match status" value="1"/>
</dbReference>
<dbReference type="CDD" id="cd00082">
    <property type="entry name" value="HisKA"/>
    <property type="match status" value="1"/>
</dbReference>
<evidence type="ECO:0000256" key="3">
    <source>
        <dbReference type="ARBA" id="ARBA00012438"/>
    </source>
</evidence>
<keyword evidence="11" id="KW-0175">Coiled coil</keyword>
<feature type="modified residue" description="4-aspartylphosphate" evidence="10">
    <location>
        <position position="841"/>
    </location>
</feature>
<dbReference type="PROSITE" id="PS50112">
    <property type="entry name" value="PAS"/>
    <property type="match status" value="1"/>
</dbReference>
<dbReference type="RefSeq" id="WP_011698056.1">
    <property type="nucleotide sequence ID" value="NC_008554.1"/>
</dbReference>
<dbReference type="SUPFAM" id="SSF55785">
    <property type="entry name" value="PYP-like sensor domain (PAS domain)"/>
    <property type="match status" value="1"/>
</dbReference>
<feature type="coiled-coil region" evidence="11">
    <location>
        <begin position="346"/>
        <end position="380"/>
    </location>
</feature>
<dbReference type="CDD" id="cd17546">
    <property type="entry name" value="REC_hyHK_CKI1_RcsC-like"/>
    <property type="match status" value="1"/>
</dbReference>
<dbReference type="InParanoid" id="A0LHI3"/>
<evidence type="ECO:0000256" key="10">
    <source>
        <dbReference type="PROSITE-ProRule" id="PRU00169"/>
    </source>
</evidence>
<dbReference type="InterPro" id="IPR003661">
    <property type="entry name" value="HisK_dim/P_dom"/>
</dbReference>
<dbReference type="Gene3D" id="3.30.450.20">
    <property type="entry name" value="PAS domain"/>
    <property type="match status" value="1"/>
</dbReference>
<dbReference type="InterPro" id="IPR001789">
    <property type="entry name" value="Sig_transdc_resp-reg_receiver"/>
</dbReference>
<dbReference type="SMART" id="SM00448">
    <property type="entry name" value="REC"/>
    <property type="match status" value="1"/>
</dbReference>
<dbReference type="SMART" id="SM00086">
    <property type="entry name" value="PAC"/>
    <property type="match status" value="1"/>
</dbReference>
<feature type="domain" description="PAC" evidence="16">
    <location>
        <begin position="481"/>
        <end position="536"/>
    </location>
</feature>
<dbReference type="STRING" id="335543.Sfum_1192"/>
<dbReference type="KEGG" id="sfu:Sfum_1192"/>
<dbReference type="PROSITE" id="PS50885">
    <property type="entry name" value="HAMP"/>
    <property type="match status" value="1"/>
</dbReference>
<organism evidence="18 19">
    <name type="scientific">Syntrophobacter fumaroxidans (strain DSM 10017 / MPOB)</name>
    <dbReference type="NCBI Taxonomy" id="335543"/>
    <lineage>
        <taxon>Bacteria</taxon>
        <taxon>Pseudomonadati</taxon>
        <taxon>Thermodesulfobacteriota</taxon>
        <taxon>Syntrophobacteria</taxon>
        <taxon>Syntrophobacterales</taxon>
        <taxon>Syntrophobacteraceae</taxon>
        <taxon>Syntrophobacter</taxon>
    </lineage>
</organism>
<feature type="domain" description="Histidine kinase" evidence="13">
    <location>
        <begin position="549"/>
        <end position="771"/>
    </location>
</feature>
<dbReference type="Pfam" id="PF00512">
    <property type="entry name" value="HisKA"/>
    <property type="match status" value="1"/>
</dbReference>
<dbReference type="Gene3D" id="1.10.287.130">
    <property type="match status" value="1"/>
</dbReference>
<dbReference type="InterPro" id="IPR005467">
    <property type="entry name" value="His_kinase_dom"/>
</dbReference>
<dbReference type="PROSITE" id="PS50109">
    <property type="entry name" value="HIS_KIN"/>
    <property type="match status" value="1"/>
</dbReference>
<dbReference type="GO" id="GO:0000155">
    <property type="term" value="F:phosphorelay sensor kinase activity"/>
    <property type="evidence" value="ECO:0007669"/>
    <property type="project" value="InterPro"/>
</dbReference>
<sequence length="912" mass="101513" precursor="true">MFRTINSKFYLIAVLLLLLFGIGYTEVAIFLDRQAKGVQRGLGASAIDIEIQALKGTFWEVRFWEKAVLAQKHPEADKRFGELMHVTRKRIEELSLGSFSSVLAEPVARISLLLSEYETSFTRLMQLKTEQRMNQTDFAANEQALVSSVLMGGEMGLMKPLFNLARFHGSYLQHHRDSEYQALGAVLDSMAARLSDSSAGDGRVKTYLTKYRNHLDRDFALENELDVINRRFDTLSIELSDLFTSISRKTGGLSMAEAQSVADMRNLLNKSLFISAVCGVAMLFLILRILARKLVNPIKAISSVVSQVQAGNLDARFVSRDRDDITDLGLTFNSMLDTIKRNNQHLVSYKLDLERKIRELANSEEELRKHRDHLGELVDERTAELGAAIKELKLEMAERAQAEKALRESREVYRTLIETIPYGVQEVDLSGWIIFTNPAHDAIFGYSHAEMLGMNTIDLVIEGADRGLLRQFFTSGAAQQPPPSTRMFRSATKDGRVIDLQVDWNYKRNELGTVVGFISVITDVSERRKLEARLRQAQKMEAIGTLAGGIAHDFNNILTPIIGYTELALARMGSAEHAQRDLHQVLKAAQRAKDLVNQILAVSRHDREQERTAGDVSTIVEEALKLLRALIPSTIEVRQNLDPGIALVDATQIHQVLINLCTNASHAMNGTGVLDVSLTGVQIGNPGSAHIPDLDPGSYLRLRVADTGPGMDAATLERIFDPYFTTKAVGKGSGLGLAVVHGIVKRHRGAVTVRSRLGQGSIFDVYIPKIEDLPKEAADVSRELPTGTERILLVDDEQIVVDVGTGMLEELGYRVEAVTDSEQALKTFRARPEDFDLIITDYTMPNLTGTGLVREVFKTRADMPVILCTGFSEQVTEEMAKSMGIMEFAMKPLDWTRLAQMVRRVLDAQKDS</sequence>
<keyword evidence="12" id="KW-0472">Membrane</keyword>
<keyword evidence="6" id="KW-0547">Nucleotide-binding</keyword>
<dbReference type="PRINTS" id="PR00344">
    <property type="entry name" value="BCTRLSENSOR"/>
</dbReference>
<dbReference type="OrthoDB" id="45683at2"/>
<dbReference type="SMART" id="SM00304">
    <property type="entry name" value="HAMP"/>
    <property type="match status" value="1"/>
</dbReference>
<evidence type="ECO:0000256" key="11">
    <source>
        <dbReference type="SAM" id="Coils"/>
    </source>
</evidence>
<keyword evidence="7 18" id="KW-0418">Kinase</keyword>
<dbReference type="eggNOG" id="COG4191">
    <property type="taxonomic scope" value="Bacteria"/>
</dbReference>
<dbReference type="eggNOG" id="COG2972">
    <property type="taxonomic scope" value="Bacteria"/>
</dbReference>
<dbReference type="HOGENOM" id="CLU_318828_0_0_7"/>
<reference evidence="18 19" key="1">
    <citation type="submission" date="2006-10" db="EMBL/GenBank/DDBJ databases">
        <title>Complete sequence of Syntrophobacter fumaroxidans MPOB.</title>
        <authorList>
            <consortium name="US DOE Joint Genome Institute"/>
            <person name="Copeland A."/>
            <person name="Lucas S."/>
            <person name="Lapidus A."/>
            <person name="Barry K."/>
            <person name="Detter J.C."/>
            <person name="Glavina del Rio T."/>
            <person name="Hammon N."/>
            <person name="Israni S."/>
            <person name="Pitluck S."/>
            <person name="Goltsman E.G."/>
            <person name="Martinez M."/>
            <person name="Schmutz J."/>
            <person name="Larimer F."/>
            <person name="Land M."/>
            <person name="Hauser L."/>
            <person name="Kyrpides N."/>
            <person name="Kim E."/>
            <person name="Boone D.R."/>
            <person name="Brockman F."/>
            <person name="Culley D."/>
            <person name="Ferry J."/>
            <person name="Gunsalus R."/>
            <person name="McInerney M.J."/>
            <person name="Morrison M."/>
            <person name="Plugge C."/>
            <person name="Rohlin L."/>
            <person name="Scholten J."/>
            <person name="Sieber J."/>
            <person name="Stams A.J.M."/>
            <person name="Worm P."/>
            <person name="Henstra A.M."/>
            <person name="Richardson P."/>
        </authorList>
    </citation>
    <scope>NUCLEOTIDE SEQUENCE [LARGE SCALE GENOMIC DNA]</scope>
    <source>
        <strain evidence="19">DSM 10017 / MPOB</strain>
    </source>
</reference>
<dbReference type="InterPro" id="IPR011006">
    <property type="entry name" value="CheY-like_superfamily"/>
</dbReference>
<evidence type="ECO:0000313" key="19">
    <source>
        <dbReference type="Proteomes" id="UP000001784"/>
    </source>
</evidence>
<dbReference type="InterPro" id="IPR013767">
    <property type="entry name" value="PAS_fold"/>
</dbReference>
<evidence type="ECO:0000259" key="15">
    <source>
        <dbReference type="PROSITE" id="PS50112"/>
    </source>
</evidence>
<dbReference type="PANTHER" id="PTHR43065">
    <property type="entry name" value="SENSOR HISTIDINE KINASE"/>
    <property type="match status" value="1"/>
</dbReference>
<feature type="domain" description="Response regulatory" evidence="14">
    <location>
        <begin position="790"/>
        <end position="906"/>
    </location>
</feature>
<dbReference type="EC" id="2.7.13.3" evidence="3"/>
<evidence type="ECO:0000256" key="6">
    <source>
        <dbReference type="ARBA" id="ARBA00022741"/>
    </source>
</evidence>
<dbReference type="SUPFAM" id="SSF52172">
    <property type="entry name" value="CheY-like"/>
    <property type="match status" value="1"/>
</dbReference>
<dbReference type="Gene3D" id="3.40.50.2300">
    <property type="match status" value="1"/>
</dbReference>
<comment type="catalytic activity">
    <reaction evidence="1">
        <text>ATP + protein L-histidine = ADP + protein N-phospho-L-histidine.</text>
        <dbReference type="EC" id="2.7.13.3"/>
    </reaction>
</comment>
<dbReference type="GO" id="GO:0006355">
    <property type="term" value="P:regulation of DNA-templated transcription"/>
    <property type="evidence" value="ECO:0007669"/>
    <property type="project" value="InterPro"/>
</dbReference>